<dbReference type="AlphaFoldDB" id="A0A016S8G7"/>
<dbReference type="EMBL" id="JARK01001607">
    <property type="protein sequence ID" value="EYB86943.1"/>
    <property type="molecule type" value="Genomic_DNA"/>
</dbReference>
<name>A0A016S8G7_9BILA</name>
<keyword evidence="2" id="KW-1185">Reference proteome</keyword>
<organism evidence="1 2">
    <name type="scientific">Ancylostoma ceylanicum</name>
    <dbReference type="NCBI Taxonomy" id="53326"/>
    <lineage>
        <taxon>Eukaryota</taxon>
        <taxon>Metazoa</taxon>
        <taxon>Ecdysozoa</taxon>
        <taxon>Nematoda</taxon>
        <taxon>Chromadorea</taxon>
        <taxon>Rhabditida</taxon>
        <taxon>Rhabditina</taxon>
        <taxon>Rhabditomorpha</taxon>
        <taxon>Strongyloidea</taxon>
        <taxon>Ancylostomatidae</taxon>
        <taxon>Ancylostomatinae</taxon>
        <taxon>Ancylostoma</taxon>
    </lineage>
</organism>
<protein>
    <submittedName>
        <fullName evidence="1">Uncharacterized protein</fullName>
    </submittedName>
</protein>
<dbReference type="Proteomes" id="UP000024635">
    <property type="component" value="Unassembled WGS sequence"/>
</dbReference>
<evidence type="ECO:0000313" key="2">
    <source>
        <dbReference type="Proteomes" id="UP000024635"/>
    </source>
</evidence>
<proteinExistence type="predicted"/>
<sequence length="95" mass="10970">MRNLIPLSMISDKMSEGLQQKEISTIWLRSKRHRDKKIRKDRSSYSGGPQQLFGRAAARNTAAVRKELTCRFFRFSAAVLPKICLTYRYDNVTCG</sequence>
<reference evidence="2" key="1">
    <citation type="journal article" date="2015" name="Nat. Genet.">
        <title>The genome and transcriptome of the zoonotic hookworm Ancylostoma ceylanicum identify infection-specific gene families.</title>
        <authorList>
            <person name="Schwarz E.M."/>
            <person name="Hu Y."/>
            <person name="Antoshechkin I."/>
            <person name="Miller M.M."/>
            <person name="Sternberg P.W."/>
            <person name="Aroian R.V."/>
        </authorList>
    </citation>
    <scope>NUCLEOTIDE SEQUENCE</scope>
    <source>
        <strain evidence="2">HY135</strain>
    </source>
</reference>
<comment type="caution">
    <text evidence="1">The sequence shown here is derived from an EMBL/GenBank/DDBJ whole genome shotgun (WGS) entry which is preliminary data.</text>
</comment>
<gene>
    <name evidence="1" type="primary">Acey_s0271.g908</name>
    <name evidence="1" type="ORF">Y032_0271g908</name>
</gene>
<evidence type="ECO:0000313" key="1">
    <source>
        <dbReference type="EMBL" id="EYB86943.1"/>
    </source>
</evidence>
<accession>A0A016S8G7</accession>